<accession>A0ABP3FGP4</accession>
<evidence type="ECO:0000313" key="1">
    <source>
        <dbReference type="EMBL" id="GAA0317573.1"/>
    </source>
</evidence>
<organism evidence="1 2">
    <name type="scientific">Streptomyces polychromogenes</name>
    <dbReference type="NCBI Taxonomy" id="67342"/>
    <lineage>
        <taxon>Bacteria</taxon>
        <taxon>Bacillati</taxon>
        <taxon>Actinomycetota</taxon>
        <taxon>Actinomycetes</taxon>
        <taxon>Kitasatosporales</taxon>
        <taxon>Streptomycetaceae</taxon>
        <taxon>Streptomyces</taxon>
    </lineage>
</organism>
<name>A0ABP3FGP4_9ACTN</name>
<protein>
    <submittedName>
        <fullName evidence="1">Uncharacterized protein</fullName>
    </submittedName>
</protein>
<evidence type="ECO:0000313" key="2">
    <source>
        <dbReference type="Proteomes" id="UP001501867"/>
    </source>
</evidence>
<keyword evidence="2" id="KW-1185">Reference proteome</keyword>
<dbReference type="EMBL" id="BAAABV010000028">
    <property type="protein sequence ID" value="GAA0317573.1"/>
    <property type="molecule type" value="Genomic_DNA"/>
</dbReference>
<dbReference type="Proteomes" id="UP001501867">
    <property type="component" value="Unassembled WGS sequence"/>
</dbReference>
<gene>
    <name evidence="1" type="ORF">GCM10010302_65810</name>
</gene>
<proteinExistence type="predicted"/>
<sequence>METPAGQVGRSARDLRWASRFAAAPAERTALLQRRVEVGLFEEGVVVVMGSYFLSGGGGGSVGGWRLRAVCRGGLG</sequence>
<reference evidence="2" key="1">
    <citation type="journal article" date="2019" name="Int. J. Syst. Evol. Microbiol.">
        <title>The Global Catalogue of Microorganisms (GCM) 10K type strain sequencing project: providing services to taxonomists for standard genome sequencing and annotation.</title>
        <authorList>
            <consortium name="The Broad Institute Genomics Platform"/>
            <consortium name="The Broad Institute Genome Sequencing Center for Infectious Disease"/>
            <person name="Wu L."/>
            <person name="Ma J."/>
        </authorList>
    </citation>
    <scope>NUCLEOTIDE SEQUENCE [LARGE SCALE GENOMIC DNA]</scope>
    <source>
        <strain evidence="2">JCM 4505</strain>
    </source>
</reference>
<comment type="caution">
    <text evidence="1">The sequence shown here is derived from an EMBL/GenBank/DDBJ whole genome shotgun (WGS) entry which is preliminary data.</text>
</comment>